<dbReference type="Proteomes" id="UP000053176">
    <property type="component" value="Unassembled WGS sequence"/>
</dbReference>
<gene>
    <name evidence="9" type="ORF">AU467_31645</name>
</gene>
<evidence type="ECO:0000256" key="6">
    <source>
        <dbReference type="ARBA" id="ARBA00023136"/>
    </source>
</evidence>
<keyword evidence="4 7" id="KW-0812">Transmembrane</keyword>
<evidence type="ECO:0000259" key="8">
    <source>
        <dbReference type="PROSITE" id="PS50928"/>
    </source>
</evidence>
<comment type="caution">
    <text evidence="9">The sequence shown here is derived from an EMBL/GenBank/DDBJ whole genome shotgun (WGS) entry which is preliminary data.</text>
</comment>
<evidence type="ECO:0000256" key="7">
    <source>
        <dbReference type="RuleBase" id="RU363032"/>
    </source>
</evidence>
<dbReference type="Pfam" id="PF00528">
    <property type="entry name" value="BPD_transp_1"/>
    <property type="match status" value="1"/>
</dbReference>
<evidence type="ECO:0000256" key="2">
    <source>
        <dbReference type="ARBA" id="ARBA00022448"/>
    </source>
</evidence>
<evidence type="ECO:0000256" key="5">
    <source>
        <dbReference type="ARBA" id="ARBA00022989"/>
    </source>
</evidence>
<keyword evidence="6 7" id="KW-0472">Membrane</keyword>
<dbReference type="SUPFAM" id="SSF161098">
    <property type="entry name" value="MetI-like"/>
    <property type="match status" value="1"/>
</dbReference>
<dbReference type="EMBL" id="LPWA01000145">
    <property type="protein sequence ID" value="KUM24054.1"/>
    <property type="molecule type" value="Genomic_DNA"/>
</dbReference>
<feature type="transmembrane region" description="Helical" evidence="7">
    <location>
        <begin position="36"/>
        <end position="55"/>
    </location>
</feature>
<feature type="transmembrane region" description="Helical" evidence="7">
    <location>
        <begin position="242"/>
        <end position="264"/>
    </location>
</feature>
<evidence type="ECO:0000313" key="9">
    <source>
        <dbReference type="EMBL" id="KUM24054.1"/>
    </source>
</evidence>
<keyword evidence="3" id="KW-1003">Cell membrane</keyword>
<feature type="transmembrane region" description="Helical" evidence="7">
    <location>
        <begin position="116"/>
        <end position="141"/>
    </location>
</feature>
<keyword evidence="5 7" id="KW-1133">Transmembrane helix</keyword>
<dbReference type="CDD" id="cd06261">
    <property type="entry name" value="TM_PBP2"/>
    <property type="match status" value="1"/>
</dbReference>
<dbReference type="AlphaFoldDB" id="A0A101KNF8"/>
<dbReference type="InterPro" id="IPR000515">
    <property type="entry name" value="MetI-like"/>
</dbReference>
<dbReference type="PANTHER" id="PTHR30151">
    <property type="entry name" value="ALKANE SULFONATE ABC TRANSPORTER-RELATED, MEMBRANE SUBUNIT"/>
    <property type="match status" value="1"/>
</dbReference>
<dbReference type="InterPro" id="IPR035906">
    <property type="entry name" value="MetI-like_sf"/>
</dbReference>
<organism evidence="9 10">
    <name type="scientific">Rhizobium loti</name>
    <name type="common">Mesorhizobium loti</name>
    <dbReference type="NCBI Taxonomy" id="381"/>
    <lineage>
        <taxon>Bacteria</taxon>
        <taxon>Pseudomonadati</taxon>
        <taxon>Pseudomonadota</taxon>
        <taxon>Alphaproteobacteria</taxon>
        <taxon>Hyphomicrobiales</taxon>
        <taxon>Phyllobacteriaceae</taxon>
        <taxon>Mesorhizobium</taxon>
    </lineage>
</organism>
<evidence type="ECO:0000256" key="4">
    <source>
        <dbReference type="ARBA" id="ARBA00022692"/>
    </source>
</evidence>
<dbReference type="GO" id="GO:0055085">
    <property type="term" value="P:transmembrane transport"/>
    <property type="evidence" value="ECO:0007669"/>
    <property type="project" value="InterPro"/>
</dbReference>
<dbReference type="PANTHER" id="PTHR30151:SF20">
    <property type="entry name" value="ABC TRANSPORTER PERMEASE PROTEIN HI_0355-RELATED"/>
    <property type="match status" value="1"/>
</dbReference>
<accession>A0A101KNF8</accession>
<feature type="domain" description="ABC transmembrane type-1" evidence="8">
    <location>
        <begin position="81"/>
        <end position="266"/>
    </location>
</feature>
<comment type="similarity">
    <text evidence="7">Belongs to the binding-protein-dependent transport system permease family.</text>
</comment>
<dbReference type="GO" id="GO:0005886">
    <property type="term" value="C:plasma membrane"/>
    <property type="evidence" value="ECO:0007669"/>
    <property type="project" value="UniProtKB-SubCell"/>
</dbReference>
<sequence>MLQTGSAKMMATVFTESPRALYPQLAKAAERTLPPALALLAFILAWQLGTGWLGIPKYLLPAPSDLLVKFVTDRGLLASSFVATGYVAIVGFAVATLVAIPLGLAIASYSSLRRDLLPLIVCFDIIPKTITAPLLIVWFGFGFTPRIALTAVMTFFPILVNSVAGFSAINPRLHLITKSLGASLWQTFILIRLPAAMPYIFAGFKVGVVHAVAASLTAEFISANEGLEVLILSASSDMDTPLMFAGVAAAATLAMLLSSFLLGLEKIIMPWRSP</sequence>
<dbReference type="PROSITE" id="PS50928">
    <property type="entry name" value="ABC_TM1"/>
    <property type="match status" value="1"/>
</dbReference>
<protein>
    <recommendedName>
        <fullName evidence="8">ABC transmembrane type-1 domain-containing protein</fullName>
    </recommendedName>
</protein>
<feature type="transmembrane region" description="Helical" evidence="7">
    <location>
        <begin position="147"/>
        <end position="169"/>
    </location>
</feature>
<comment type="subcellular location">
    <subcellularLocation>
        <location evidence="1 7">Cell membrane</location>
        <topology evidence="1 7">Multi-pass membrane protein</topology>
    </subcellularLocation>
</comment>
<evidence type="ECO:0000256" key="1">
    <source>
        <dbReference type="ARBA" id="ARBA00004651"/>
    </source>
</evidence>
<reference evidence="9 10" key="1">
    <citation type="submission" date="2015-12" db="EMBL/GenBank/DDBJ databases">
        <title>Draft genome sequence of Mesorhizobium sp. UFLA 01-765, a multitolerant efficient symbiont and plant-growth promoting strain isolated from Zn-mining soil using Leucaena leucocephala as a trap plant.</title>
        <authorList>
            <person name="Rangel W.M."/>
            <person name="Thijs S."/>
            <person name="Longatti S.M."/>
            <person name="Moreira F.M."/>
            <person name="Weyens N."/>
            <person name="Vangronsveld J."/>
            <person name="Van Hamme J.D."/>
            <person name="Bottos E.M."/>
            <person name="Rineau F."/>
        </authorList>
    </citation>
    <scope>NUCLEOTIDE SEQUENCE [LARGE SCALE GENOMIC DNA]</scope>
    <source>
        <strain evidence="9 10">UFLA 01-765</strain>
    </source>
</reference>
<keyword evidence="2 7" id="KW-0813">Transport</keyword>
<evidence type="ECO:0000256" key="3">
    <source>
        <dbReference type="ARBA" id="ARBA00022475"/>
    </source>
</evidence>
<name>A0A101KNF8_RHILI</name>
<proteinExistence type="inferred from homology"/>
<evidence type="ECO:0000313" key="10">
    <source>
        <dbReference type="Proteomes" id="UP000053176"/>
    </source>
</evidence>
<dbReference type="Gene3D" id="1.10.3720.10">
    <property type="entry name" value="MetI-like"/>
    <property type="match status" value="1"/>
</dbReference>
<feature type="transmembrane region" description="Helical" evidence="7">
    <location>
        <begin position="75"/>
        <end position="104"/>
    </location>
</feature>